<proteinExistence type="predicted"/>
<dbReference type="EMBL" id="GIFC01006955">
    <property type="protein sequence ID" value="MXU89038.1"/>
    <property type="molecule type" value="Transcribed_RNA"/>
</dbReference>
<sequence>MERADWPITTMTLRFFLPTSSLRVPPTLSSNFKYGEFRALGASRSRSLRPQRSGVEIPEKKSPRVSLLWRPSNSRLPRLLWNVKFKSDRRQNRRLPYPAPPLHHR</sequence>
<reference evidence="1" key="1">
    <citation type="submission" date="2019-12" db="EMBL/GenBank/DDBJ databases">
        <title>An insight into the sialome of adult female Ixodes ricinus ticks feeding for 6 days.</title>
        <authorList>
            <person name="Perner J."/>
            <person name="Ribeiro J.M.C."/>
        </authorList>
    </citation>
    <scope>NUCLEOTIDE SEQUENCE</scope>
    <source>
        <strain evidence="1">Semi-engorged</strain>
        <tissue evidence="1">Salivary glands</tissue>
    </source>
</reference>
<evidence type="ECO:0000313" key="1">
    <source>
        <dbReference type="EMBL" id="MXU89038.1"/>
    </source>
</evidence>
<accession>A0A6B0UBG7</accession>
<protein>
    <submittedName>
        <fullName evidence="1">Uncharacterized protein</fullName>
    </submittedName>
</protein>
<name>A0A6B0UBG7_IXORI</name>
<organism evidence="1">
    <name type="scientific">Ixodes ricinus</name>
    <name type="common">Common tick</name>
    <name type="synonym">Acarus ricinus</name>
    <dbReference type="NCBI Taxonomy" id="34613"/>
    <lineage>
        <taxon>Eukaryota</taxon>
        <taxon>Metazoa</taxon>
        <taxon>Ecdysozoa</taxon>
        <taxon>Arthropoda</taxon>
        <taxon>Chelicerata</taxon>
        <taxon>Arachnida</taxon>
        <taxon>Acari</taxon>
        <taxon>Parasitiformes</taxon>
        <taxon>Ixodida</taxon>
        <taxon>Ixodoidea</taxon>
        <taxon>Ixodidae</taxon>
        <taxon>Ixodinae</taxon>
        <taxon>Ixodes</taxon>
    </lineage>
</organism>
<dbReference type="AlphaFoldDB" id="A0A6B0UBG7"/>